<accession>A0AAV0FED2</accession>
<proteinExistence type="predicted"/>
<comment type="caution">
    <text evidence="2">The sequence shown here is derived from an EMBL/GenBank/DDBJ whole genome shotgun (WGS) entry which is preliminary data.</text>
</comment>
<evidence type="ECO:0000313" key="3">
    <source>
        <dbReference type="Proteomes" id="UP001152523"/>
    </source>
</evidence>
<organism evidence="2 3">
    <name type="scientific">Cuscuta epithymum</name>
    <dbReference type="NCBI Taxonomy" id="186058"/>
    <lineage>
        <taxon>Eukaryota</taxon>
        <taxon>Viridiplantae</taxon>
        <taxon>Streptophyta</taxon>
        <taxon>Embryophyta</taxon>
        <taxon>Tracheophyta</taxon>
        <taxon>Spermatophyta</taxon>
        <taxon>Magnoliopsida</taxon>
        <taxon>eudicotyledons</taxon>
        <taxon>Gunneridae</taxon>
        <taxon>Pentapetalae</taxon>
        <taxon>asterids</taxon>
        <taxon>lamiids</taxon>
        <taxon>Solanales</taxon>
        <taxon>Convolvulaceae</taxon>
        <taxon>Cuscuteae</taxon>
        <taxon>Cuscuta</taxon>
        <taxon>Cuscuta subgen. Cuscuta</taxon>
    </lineage>
</organism>
<sequence length="129" mass="14895">MWEDACNLVQLATIRTNVLWPIPEGAHAFFAIKAGHTHGFHLPIYKHKNNQKTSGIGLRHLLTFLIKTFGLKDPHSFLIPHSMFSGLPRKLIRVKSSVPKFSVYINFLLYLFKSNLYCLDYNQSFVYLT</sequence>
<keyword evidence="3" id="KW-1185">Reference proteome</keyword>
<dbReference type="EMBL" id="CAMAPF010000979">
    <property type="protein sequence ID" value="CAH9133958.1"/>
    <property type="molecule type" value="Genomic_DNA"/>
</dbReference>
<dbReference type="EMBL" id="CAMAPF010000979">
    <property type="protein sequence ID" value="CAH9133957.1"/>
    <property type="molecule type" value="Genomic_DNA"/>
</dbReference>
<evidence type="ECO:0000313" key="1">
    <source>
        <dbReference type="EMBL" id="CAH9133957.1"/>
    </source>
</evidence>
<dbReference type="Proteomes" id="UP001152523">
    <property type="component" value="Unassembled WGS sequence"/>
</dbReference>
<evidence type="ECO:0000313" key="2">
    <source>
        <dbReference type="EMBL" id="CAH9133958.1"/>
    </source>
</evidence>
<reference evidence="2" key="1">
    <citation type="submission" date="2022-07" db="EMBL/GenBank/DDBJ databases">
        <authorList>
            <person name="Macas J."/>
            <person name="Novak P."/>
            <person name="Neumann P."/>
        </authorList>
    </citation>
    <scope>NUCLEOTIDE SEQUENCE</scope>
</reference>
<name>A0AAV0FED2_9ASTE</name>
<dbReference type="AlphaFoldDB" id="A0AAV0FED2"/>
<gene>
    <name evidence="1" type="ORF">CEPIT_LOCUS33344</name>
    <name evidence="2" type="ORF">CEPIT_LOCUS33345</name>
</gene>
<protein>
    <submittedName>
        <fullName evidence="2">Uncharacterized protein</fullName>
    </submittedName>
</protein>